<reference evidence="4" key="1">
    <citation type="journal article" date="2019" name="Int. J. Syst. Evol. Microbiol.">
        <title>The Global Catalogue of Microorganisms (GCM) 10K type strain sequencing project: providing services to taxonomists for standard genome sequencing and annotation.</title>
        <authorList>
            <consortium name="The Broad Institute Genomics Platform"/>
            <consortium name="The Broad Institute Genome Sequencing Center for Infectious Disease"/>
            <person name="Wu L."/>
            <person name="Ma J."/>
        </authorList>
    </citation>
    <scope>NUCLEOTIDE SEQUENCE [LARGE SCALE GENOMIC DNA]</scope>
    <source>
        <strain evidence="4">CCUG 56401</strain>
    </source>
</reference>
<feature type="signal peptide" evidence="2">
    <location>
        <begin position="1"/>
        <end position="24"/>
    </location>
</feature>
<sequence length="110" mass="11625">MRRLLVGTVLAGLALTGAAGSAFAAEDPDQQIPQATSDGPQGMVDQQQSSDDDSQGSPWQGWPGMWDQEPSMQQPSMQQPSMQQPSMQMPGQDESPVHTLPADAFGGIGQ</sequence>
<dbReference type="EMBL" id="JBHTIW010000033">
    <property type="protein sequence ID" value="MFD0923406.1"/>
    <property type="molecule type" value="Genomic_DNA"/>
</dbReference>
<name>A0ABW3FYE8_9PSEU</name>
<evidence type="ECO:0000256" key="1">
    <source>
        <dbReference type="SAM" id="MobiDB-lite"/>
    </source>
</evidence>
<feature type="chain" id="PRO_5046204065" evidence="2">
    <location>
        <begin position="25"/>
        <end position="110"/>
    </location>
</feature>
<evidence type="ECO:0000256" key="2">
    <source>
        <dbReference type="SAM" id="SignalP"/>
    </source>
</evidence>
<keyword evidence="4" id="KW-1185">Reference proteome</keyword>
<accession>A0ABW3FYE8</accession>
<keyword evidence="2" id="KW-0732">Signal</keyword>
<dbReference type="Proteomes" id="UP001597018">
    <property type="component" value="Unassembled WGS sequence"/>
</dbReference>
<organism evidence="3 4">
    <name type="scientific">Saccharopolyspora rosea</name>
    <dbReference type="NCBI Taxonomy" id="524884"/>
    <lineage>
        <taxon>Bacteria</taxon>
        <taxon>Bacillati</taxon>
        <taxon>Actinomycetota</taxon>
        <taxon>Actinomycetes</taxon>
        <taxon>Pseudonocardiales</taxon>
        <taxon>Pseudonocardiaceae</taxon>
        <taxon>Saccharopolyspora</taxon>
    </lineage>
</organism>
<proteinExistence type="predicted"/>
<gene>
    <name evidence="3" type="ORF">ACFQ16_26990</name>
</gene>
<evidence type="ECO:0000313" key="3">
    <source>
        <dbReference type="EMBL" id="MFD0923406.1"/>
    </source>
</evidence>
<comment type="caution">
    <text evidence="3">The sequence shown here is derived from an EMBL/GenBank/DDBJ whole genome shotgun (WGS) entry which is preliminary data.</text>
</comment>
<dbReference type="RefSeq" id="WP_345602040.1">
    <property type="nucleotide sequence ID" value="NZ_BAABLT010000056.1"/>
</dbReference>
<feature type="region of interest" description="Disordered" evidence="1">
    <location>
        <begin position="21"/>
        <end position="110"/>
    </location>
</feature>
<evidence type="ECO:0000313" key="4">
    <source>
        <dbReference type="Proteomes" id="UP001597018"/>
    </source>
</evidence>
<protein>
    <submittedName>
        <fullName evidence="3">Uncharacterized protein</fullName>
    </submittedName>
</protein>
<feature type="compositionally biased region" description="Low complexity" evidence="1">
    <location>
        <begin position="70"/>
        <end position="90"/>
    </location>
</feature>